<dbReference type="InterPro" id="IPR036864">
    <property type="entry name" value="Zn2-C6_fun-type_DNA-bd_sf"/>
</dbReference>
<keyword evidence="2" id="KW-0479">Metal-binding</keyword>
<dbReference type="GO" id="GO:0005634">
    <property type="term" value="C:nucleus"/>
    <property type="evidence" value="ECO:0007669"/>
    <property type="project" value="UniProtKB-SubCell"/>
</dbReference>
<dbReference type="InterPro" id="IPR007219">
    <property type="entry name" value="XnlR_reg_dom"/>
</dbReference>
<keyword evidence="8" id="KW-1185">Reference proteome</keyword>
<accession>A0AA39JF23</accession>
<keyword evidence="3" id="KW-0805">Transcription regulation</keyword>
<evidence type="ECO:0000313" key="7">
    <source>
        <dbReference type="EMBL" id="KAK0441580.1"/>
    </source>
</evidence>
<comment type="caution">
    <text evidence="7">The sequence shown here is derived from an EMBL/GenBank/DDBJ whole genome shotgun (WGS) entry which is preliminary data.</text>
</comment>
<dbReference type="PROSITE" id="PS00463">
    <property type="entry name" value="ZN2_CY6_FUNGAL_1"/>
    <property type="match status" value="1"/>
</dbReference>
<dbReference type="Pfam" id="PF00172">
    <property type="entry name" value="Zn_clus"/>
    <property type="match status" value="1"/>
</dbReference>
<dbReference type="CDD" id="cd00067">
    <property type="entry name" value="GAL4"/>
    <property type="match status" value="1"/>
</dbReference>
<dbReference type="SMART" id="SM00066">
    <property type="entry name" value="GAL4"/>
    <property type="match status" value="1"/>
</dbReference>
<dbReference type="GO" id="GO:0000981">
    <property type="term" value="F:DNA-binding transcription factor activity, RNA polymerase II-specific"/>
    <property type="evidence" value="ECO:0007669"/>
    <property type="project" value="InterPro"/>
</dbReference>
<gene>
    <name evidence="7" type="ORF">EV421DRAFT_1711424</name>
</gene>
<dbReference type="PANTHER" id="PTHR47338">
    <property type="entry name" value="ZN(II)2CYS6 TRANSCRIPTION FACTOR (EUROFUNG)-RELATED"/>
    <property type="match status" value="1"/>
</dbReference>
<evidence type="ECO:0000313" key="8">
    <source>
        <dbReference type="Proteomes" id="UP001175226"/>
    </source>
</evidence>
<evidence type="ECO:0000256" key="5">
    <source>
        <dbReference type="ARBA" id="ARBA00023242"/>
    </source>
</evidence>
<dbReference type="GO" id="GO:0008270">
    <property type="term" value="F:zinc ion binding"/>
    <property type="evidence" value="ECO:0007669"/>
    <property type="project" value="InterPro"/>
</dbReference>
<feature type="domain" description="Zn(2)-C6 fungal-type" evidence="6">
    <location>
        <begin position="17"/>
        <end position="49"/>
    </location>
</feature>
<evidence type="ECO:0000259" key="6">
    <source>
        <dbReference type="PROSITE" id="PS50048"/>
    </source>
</evidence>
<comment type="subcellular location">
    <subcellularLocation>
        <location evidence="1">Nucleus</location>
    </subcellularLocation>
</comment>
<name>A0AA39JF23_9AGAR</name>
<dbReference type="Pfam" id="PF04082">
    <property type="entry name" value="Fungal_trans"/>
    <property type="match status" value="1"/>
</dbReference>
<reference evidence="7" key="1">
    <citation type="submission" date="2023-06" db="EMBL/GenBank/DDBJ databases">
        <authorList>
            <consortium name="Lawrence Berkeley National Laboratory"/>
            <person name="Ahrendt S."/>
            <person name="Sahu N."/>
            <person name="Indic B."/>
            <person name="Wong-Bajracharya J."/>
            <person name="Merenyi Z."/>
            <person name="Ke H.-M."/>
            <person name="Monk M."/>
            <person name="Kocsube S."/>
            <person name="Drula E."/>
            <person name="Lipzen A."/>
            <person name="Balint B."/>
            <person name="Henrissat B."/>
            <person name="Andreopoulos B."/>
            <person name="Martin F.M."/>
            <person name="Harder C.B."/>
            <person name="Rigling D."/>
            <person name="Ford K.L."/>
            <person name="Foster G.D."/>
            <person name="Pangilinan J."/>
            <person name="Papanicolaou A."/>
            <person name="Barry K."/>
            <person name="LaButti K."/>
            <person name="Viragh M."/>
            <person name="Koriabine M."/>
            <person name="Yan M."/>
            <person name="Riley R."/>
            <person name="Champramary S."/>
            <person name="Plett K.L."/>
            <person name="Tsai I.J."/>
            <person name="Slot J."/>
            <person name="Sipos G."/>
            <person name="Plett J."/>
            <person name="Nagy L.G."/>
            <person name="Grigoriev I.V."/>
        </authorList>
    </citation>
    <scope>NUCLEOTIDE SEQUENCE</scope>
    <source>
        <strain evidence="7">FPL87.14</strain>
    </source>
</reference>
<organism evidence="7 8">
    <name type="scientific">Armillaria borealis</name>
    <dbReference type="NCBI Taxonomy" id="47425"/>
    <lineage>
        <taxon>Eukaryota</taxon>
        <taxon>Fungi</taxon>
        <taxon>Dikarya</taxon>
        <taxon>Basidiomycota</taxon>
        <taxon>Agaricomycotina</taxon>
        <taxon>Agaricomycetes</taxon>
        <taxon>Agaricomycetidae</taxon>
        <taxon>Agaricales</taxon>
        <taxon>Marasmiineae</taxon>
        <taxon>Physalacriaceae</taxon>
        <taxon>Armillaria</taxon>
    </lineage>
</organism>
<protein>
    <recommendedName>
        <fullName evidence="6">Zn(2)-C6 fungal-type domain-containing protein</fullName>
    </recommendedName>
</protein>
<keyword evidence="5" id="KW-0539">Nucleus</keyword>
<dbReference type="PANTHER" id="PTHR47338:SF29">
    <property type="entry name" value="ZN(2)-C6 FUNGAL-TYPE DOMAIN-CONTAINING PROTEIN"/>
    <property type="match status" value="1"/>
</dbReference>
<dbReference type="EMBL" id="JAUEPT010000029">
    <property type="protein sequence ID" value="KAK0441580.1"/>
    <property type="molecule type" value="Genomic_DNA"/>
</dbReference>
<evidence type="ECO:0000256" key="3">
    <source>
        <dbReference type="ARBA" id="ARBA00023015"/>
    </source>
</evidence>
<dbReference type="GO" id="GO:0003677">
    <property type="term" value="F:DNA binding"/>
    <property type="evidence" value="ECO:0007669"/>
    <property type="project" value="InterPro"/>
</dbReference>
<dbReference type="CDD" id="cd12148">
    <property type="entry name" value="fungal_TF_MHR"/>
    <property type="match status" value="1"/>
</dbReference>
<evidence type="ECO:0000256" key="1">
    <source>
        <dbReference type="ARBA" id="ARBA00004123"/>
    </source>
</evidence>
<dbReference type="Proteomes" id="UP001175226">
    <property type="component" value="Unassembled WGS sequence"/>
</dbReference>
<evidence type="ECO:0000256" key="4">
    <source>
        <dbReference type="ARBA" id="ARBA00023163"/>
    </source>
</evidence>
<dbReference type="PROSITE" id="PS50048">
    <property type="entry name" value="ZN2_CY6_FUNGAL_2"/>
    <property type="match status" value="1"/>
</dbReference>
<dbReference type="AlphaFoldDB" id="A0AA39JF23"/>
<dbReference type="Gene3D" id="4.10.240.10">
    <property type="entry name" value="Zn(2)-C6 fungal-type DNA-binding domain"/>
    <property type="match status" value="1"/>
</dbReference>
<evidence type="ECO:0000256" key="2">
    <source>
        <dbReference type="ARBA" id="ARBA00022723"/>
    </source>
</evidence>
<dbReference type="InterPro" id="IPR001138">
    <property type="entry name" value="Zn2Cys6_DnaBD"/>
</dbReference>
<proteinExistence type="predicted"/>
<dbReference type="InterPro" id="IPR050815">
    <property type="entry name" value="TF_fung"/>
</dbReference>
<dbReference type="SUPFAM" id="SSF57701">
    <property type="entry name" value="Zn2/Cys6 DNA-binding domain"/>
    <property type="match status" value="1"/>
</dbReference>
<keyword evidence="4" id="KW-0804">Transcription</keyword>
<dbReference type="GO" id="GO:0006351">
    <property type="term" value="P:DNA-templated transcription"/>
    <property type="evidence" value="ECO:0007669"/>
    <property type="project" value="InterPro"/>
</dbReference>
<sequence length="530" mass="58933">MSDTSSSSKTHLPKGSACMNCRRRKIKCDGLRPVCSPCSSSDAFRDCEYVERGTSSKTQALEAQIAVLENRIQELEQQTGPAHCLENTYQSHQSTRLDFSQFHHFHDSQCTQFLSDNFGFLTFCSAPTDPFSFQLHEIINPISLRSFLHHCSEIGFFLDQARFADSATLPNVMKPSAALLSTAYLWGIHLSDSGEILAYEEVFLARALQSTAQELSSSHPQRIIQCIQAEVLLAHYFFRKARMLEGRYHTCSAVSLVLSARLHKIRSVEGGGPSVLPPPTDYIEEGERIKAFWTVFILDNCWTTADGSPSNFLCTSPDSRIDLPWPLDTQIQFPRNYRTSHTIQRFLANQNEDHGTSALALHAKASVLFEQASRVGPRFRMPQQEASRFFASFTSMERVIQSFIESLSSVQATPASNAPSPSFMTHILAHASMIQLHAPFLSRNPASRGRILSHSRAAIQVLGNVNVSSTPFLDSFIGVLWGIIAEILIKESRSSTSASEPTRLLGEIMALMSAAGPQSPFISEVFITMR</sequence>